<dbReference type="RefSeq" id="WP_032843666.1">
    <property type="nucleotide sequence ID" value="NZ_KQ235737.1"/>
</dbReference>
<evidence type="ECO:0000259" key="1">
    <source>
        <dbReference type="Pfam" id="PF09643"/>
    </source>
</evidence>
<reference evidence="2 3" key="1">
    <citation type="submission" date="2011-10" db="EMBL/GenBank/DDBJ databases">
        <title>The Genome Sequence of Fusobacterium sp. 4_1_13.</title>
        <authorList>
            <consortium name="The Broad Institute Genome Sequencing Platform"/>
            <person name="Earl A."/>
            <person name="Ward D."/>
            <person name="Feldgarden M."/>
            <person name="Gevers D."/>
            <person name="Strauss J."/>
            <person name="Ambrose C."/>
            <person name="Allen-Vercoe E."/>
            <person name="Young S.K."/>
            <person name="Zeng Q."/>
            <person name="Gargeya S."/>
            <person name="Fitzgerald M."/>
            <person name="Haas B."/>
            <person name="Abouelleil A."/>
            <person name="Alvarado L."/>
            <person name="Arachchi H.M."/>
            <person name="Berlin A."/>
            <person name="Brown A."/>
            <person name="Chapman S.B."/>
            <person name="Chen Z."/>
            <person name="Dunbar C."/>
            <person name="Freedman E."/>
            <person name="Gearin G."/>
            <person name="Goldberg J."/>
            <person name="Griggs A."/>
            <person name="Gujja S."/>
            <person name="Heiman D."/>
            <person name="Howarth C."/>
            <person name="Larson L."/>
            <person name="Lui A."/>
            <person name="MacDonald P.J."/>
            <person name="Montmayeur A."/>
            <person name="Murphy C."/>
            <person name="Neiman D."/>
            <person name="Pearson M."/>
            <person name="Priest M."/>
            <person name="Roberts A."/>
            <person name="Saif S."/>
            <person name="Shea T."/>
            <person name="Shenoy N."/>
            <person name="Sisk P."/>
            <person name="Stolte C."/>
            <person name="Sykes S."/>
            <person name="Wortman J."/>
            <person name="Nusbaum C."/>
            <person name="Birren B."/>
        </authorList>
    </citation>
    <scope>NUCLEOTIDE SEQUENCE [LARGE SCALE GENOMIC DNA]</scope>
    <source>
        <strain evidence="2 3">4_1_13</strain>
    </source>
</reference>
<evidence type="ECO:0000313" key="3">
    <source>
        <dbReference type="Proteomes" id="UP000004925"/>
    </source>
</evidence>
<comment type="caution">
    <text evidence="2">The sequence shown here is derived from an EMBL/GenBank/DDBJ whole genome shotgun (WGS) entry which is preliminary data.</text>
</comment>
<dbReference type="EMBL" id="ACDE02000019">
    <property type="protein sequence ID" value="EEO40015.2"/>
    <property type="molecule type" value="Genomic_DNA"/>
</dbReference>
<sequence>MKEFKMKAWLKKENKMVSIIGIDLNYQYIRYTDDGNLFKDDYKIAEFKDIELLQFTGAKDKAGQEVYEADVIKFNDGIDDIYGLISYDDEDAVYCVSYENVTEHLSNMAGDFEIVGNIFENPDLHEQLGY</sequence>
<feature type="domain" description="YopX protein" evidence="1">
    <location>
        <begin position="7"/>
        <end position="124"/>
    </location>
</feature>
<dbReference type="InterPro" id="IPR019096">
    <property type="entry name" value="YopX_protein"/>
</dbReference>
<name>A0A0M1VTK7_FUSVC</name>
<protein>
    <recommendedName>
        <fullName evidence="1">YopX protein domain-containing protein</fullName>
    </recommendedName>
</protein>
<dbReference type="AlphaFoldDB" id="A0A0M1VTK7"/>
<dbReference type="Pfam" id="PF09643">
    <property type="entry name" value="YopX"/>
    <property type="match status" value="1"/>
</dbReference>
<dbReference type="SUPFAM" id="SSF159006">
    <property type="entry name" value="YopX-like"/>
    <property type="match status" value="1"/>
</dbReference>
<dbReference type="Proteomes" id="UP000004925">
    <property type="component" value="Unassembled WGS sequence"/>
</dbReference>
<dbReference type="Gene3D" id="2.30.30.290">
    <property type="entry name" value="YopX-like domains"/>
    <property type="match status" value="1"/>
</dbReference>
<organism evidence="2 3">
    <name type="scientific">Fusobacterium vincentii 4_1_13</name>
    <dbReference type="NCBI Taxonomy" id="469606"/>
    <lineage>
        <taxon>Bacteria</taxon>
        <taxon>Fusobacteriati</taxon>
        <taxon>Fusobacteriota</taxon>
        <taxon>Fusobacteriia</taxon>
        <taxon>Fusobacteriales</taxon>
        <taxon>Fusobacteriaceae</taxon>
        <taxon>Fusobacterium</taxon>
    </lineage>
</organism>
<gene>
    <name evidence="2" type="ORF">FSCG_00728</name>
</gene>
<accession>A0A0M1VTK7</accession>
<proteinExistence type="predicted"/>
<dbReference type="InterPro" id="IPR023385">
    <property type="entry name" value="YopX-like_C"/>
</dbReference>
<evidence type="ECO:0000313" key="2">
    <source>
        <dbReference type="EMBL" id="EEO40015.2"/>
    </source>
</evidence>